<gene>
    <name evidence="2" type="ORF">BPOR_0028g00050</name>
</gene>
<feature type="region of interest" description="Disordered" evidence="1">
    <location>
        <begin position="1"/>
        <end position="37"/>
    </location>
</feature>
<keyword evidence="3" id="KW-1185">Reference proteome</keyword>
<proteinExistence type="predicted"/>
<evidence type="ECO:0000313" key="3">
    <source>
        <dbReference type="Proteomes" id="UP000297280"/>
    </source>
</evidence>
<protein>
    <submittedName>
        <fullName evidence="2">Uncharacterized protein</fullName>
    </submittedName>
</protein>
<accession>A0A4Z1L4C2</accession>
<reference evidence="2 3" key="1">
    <citation type="submission" date="2017-12" db="EMBL/GenBank/DDBJ databases">
        <title>Comparative genomics of Botrytis spp.</title>
        <authorList>
            <person name="Valero-Jimenez C.A."/>
            <person name="Tapia P."/>
            <person name="Veloso J."/>
            <person name="Silva-Moreno E."/>
            <person name="Staats M."/>
            <person name="Valdes J.H."/>
            <person name="Van Kan J.A.L."/>
        </authorList>
    </citation>
    <scope>NUCLEOTIDE SEQUENCE [LARGE SCALE GENOMIC DNA]</scope>
    <source>
        <strain evidence="2 3">MUCL3349</strain>
    </source>
</reference>
<dbReference type="AlphaFoldDB" id="A0A4Z1L4C2"/>
<dbReference type="EMBL" id="PQXO01000028">
    <property type="protein sequence ID" value="TGO91413.1"/>
    <property type="molecule type" value="Genomic_DNA"/>
</dbReference>
<evidence type="ECO:0000313" key="2">
    <source>
        <dbReference type="EMBL" id="TGO91413.1"/>
    </source>
</evidence>
<dbReference type="Proteomes" id="UP000297280">
    <property type="component" value="Unassembled WGS sequence"/>
</dbReference>
<sequence>MDGFRDLGLTGGIHPTRSSCVPPVPSDRSGTPSLVPPTTEQAVDWVLGGMWEIPCSRDKC</sequence>
<feature type="compositionally biased region" description="Polar residues" evidence="1">
    <location>
        <begin position="28"/>
        <end position="37"/>
    </location>
</feature>
<name>A0A4Z1L4C2_9HELO</name>
<organism evidence="2 3">
    <name type="scientific">Botrytis porri</name>
    <dbReference type="NCBI Taxonomy" id="87229"/>
    <lineage>
        <taxon>Eukaryota</taxon>
        <taxon>Fungi</taxon>
        <taxon>Dikarya</taxon>
        <taxon>Ascomycota</taxon>
        <taxon>Pezizomycotina</taxon>
        <taxon>Leotiomycetes</taxon>
        <taxon>Helotiales</taxon>
        <taxon>Sclerotiniaceae</taxon>
        <taxon>Botrytis</taxon>
    </lineage>
</organism>
<comment type="caution">
    <text evidence="2">The sequence shown here is derived from an EMBL/GenBank/DDBJ whole genome shotgun (WGS) entry which is preliminary data.</text>
</comment>
<evidence type="ECO:0000256" key="1">
    <source>
        <dbReference type="SAM" id="MobiDB-lite"/>
    </source>
</evidence>